<feature type="coiled-coil region" evidence="1">
    <location>
        <begin position="111"/>
        <end position="138"/>
    </location>
</feature>
<evidence type="ECO:0000256" key="2">
    <source>
        <dbReference type="SAM" id="Phobius"/>
    </source>
</evidence>
<evidence type="ECO:0000313" key="3">
    <source>
        <dbReference type="EMBL" id="CAL8080207.1"/>
    </source>
</evidence>
<keyword evidence="4" id="KW-1185">Reference proteome</keyword>
<sequence length="141" mass="15761">MVGGIFGVIVGGIFGVIVGGIFGVIVGGIFGVIVGGIFGVIVGGIFGVIVGVNPWYPSIGNLRKSLETTSVEMKLPRIPKLPTEKEVDYFMKKRYNNDNRRQKEWIMNKNDPRYKEIYEKLKQEMRELRAEEARARANANK</sequence>
<keyword evidence="1" id="KW-0175">Coiled coil</keyword>
<keyword evidence="2" id="KW-0472">Membrane</keyword>
<evidence type="ECO:0000256" key="1">
    <source>
        <dbReference type="SAM" id="Coils"/>
    </source>
</evidence>
<dbReference type="Proteomes" id="UP001642540">
    <property type="component" value="Unassembled WGS sequence"/>
</dbReference>
<feature type="transmembrane region" description="Helical" evidence="2">
    <location>
        <begin position="32"/>
        <end position="56"/>
    </location>
</feature>
<keyword evidence="2" id="KW-0812">Transmembrane</keyword>
<comment type="caution">
    <text evidence="3">The sequence shown here is derived from an EMBL/GenBank/DDBJ whole genome shotgun (WGS) entry which is preliminary data.</text>
</comment>
<organism evidence="3 4">
    <name type="scientific">Orchesella dallaii</name>
    <dbReference type="NCBI Taxonomy" id="48710"/>
    <lineage>
        <taxon>Eukaryota</taxon>
        <taxon>Metazoa</taxon>
        <taxon>Ecdysozoa</taxon>
        <taxon>Arthropoda</taxon>
        <taxon>Hexapoda</taxon>
        <taxon>Collembola</taxon>
        <taxon>Entomobryomorpha</taxon>
        <taxon>Entomobryoidea</taxon>
        <taxon>Orchesellidae</taxon>
        <taxon>Orchesellinae</taxon>
        <taxon>Orchesella</taxon>
    </lineage>
</organism>
<accession>A0ABP1PWG0</accession>
<name>A0ABP1PWG0_9HEXA</name>
<gene>
    <name evidence="3" type="ORF">ODALV1_LOCUS4574</name>
</gene>
<proteinExistence type="predicted"/>
<keyword evidence="2" id="KW-1133">Transmembrane helix</keyword>
<protein>
    <submittedName>
        <fullName evidence="3">Uncharacterized protein</fullName>
    </submittedName>
</protein>
<feature type="transmembrane region" description="Helical" evidence="2">
    <location>
        <begin position="5"/>
        <end position="26"/>
    </location>
</feature>
<reference evidence="3 4" key="1">
    <citation type="submission" date="2024-08" db="EMBL/GenBank/DDBJ databases">
        <authorList>
            <person name="Cucini C."/>
            <person name="Frati F."/>
        </authorList>
    </citation>
    <scope>NUCLEOTIDE SEQUENCE [LARGE SCALE GENOMIC DNA]</scope>
</reference>
<dbReference type="EMBL" id="CAXLJM020000014">
    <property type="protein sequence ID" value="CAL8080207.1"/>
    <property type="molecule type" value="Genomic_DNA"/>
</dbReference>
<evidence type="ECO:0000313" key="4">
    <source>
        <dbReference type="Proteomes" id="UP001642540"/>
    </source>
</evidence>